<comment type="caution">
    <text evidence="2">The sequence shown here is derived from an EMBL/GenBank/DDBJ whole genome shotgun (WGS) entry which is preliminary data.</text>
</comment>
<organism evidence="2 3">
    <name type="scientific">Candidatus Scatoplasma merdavium</name>
    <dbReference type="NCBI Taxonomy" id="2840932"/>
    <lineage>
        <taxon>Bacteria</taxon>
        <taxon>Bacillati</taxon>
        <taxon>Bacillota</taxon>
        <taxon>Bacilli</taxon>
        <taxon>Bacillales</taxon>
        <taxon>Candidatus Scatoplasma</taxon>
    </lineage>
</organism>
<feature type="domain" description="Recombinase" evidence="1">
    <location>
        <begin position="9"/>
        <end position="52"/>
    </location>
</feature>
<reference evidence="2" key="1">
    <citation type="submission" date="2020-10" db="EMBL/GenBank/DDBJ databases">
        <authorList>
            <person name="Gilroy R."/>
        </authorList>
    </citation>
    <scope>NUCLEOTIDE SEQUENCE</scope>
    <source>
        <strain evidence="2">1748</strain>
    </source>
</reference>
<evidence type="ECO:0000313" key="3">
    <source>
        <dbReference type="Proteomes" id="UP000823629"/>
    </source>
</evidence>
<evidence type="ECO:0000259" key="1">
    <source>
        <dbReference type="Pfam" id="PF07508"/>
    </source>
</evidence>
<dbReference type="GO" id="GO:0000150">
    <property type="term" value="F:DNA strand exchange activity"/>
    <property type="evidence" value="ECO:0007669"/>
    <property type="project" value="InterPro"/>
</dbReference>
<dbReference type="AlphaFoldDB" id="A0A9D9GKY7"/>
<name>A0A9D9GKY7_9BACL</name>
<evidence type="ECO:0000313" key="2">
    <source>
        <dbReference type="EMBL" id="MBO8414067.1"/>
    </source>
</evidence>
<accession>A0A9D9GKY7</accession>
<protein>
    <recommendedName>
        <fullName evidence="1">Recombinase domain-containing protein</fullName>
    </recommendedName>
</protein>
<dbReference type="Pfam" id="PF07508">
    <property type="entry name" value="Recombinase"/>
    <property type="match status" value="1"/>
</dbReference>
<dbReference type="InterPro" id="IPR011109">
    <property type="entry name" value="DNA_bind_recombinase_dom"/>
</dbReference>
<proteinExistence type="predicted"/>
<sequence>MFPRFKKDVTIDFLNHKRVKNDGLEEQVYIKNNHEPIANREIWDKAQIIYAKNRDRFRGENKDSRKYAYQYPLSGMLVSLHL</sequence>
<gene>
    <name evidence="2" type="ORF">IAC78_01095</name>
</gene>
<dbReference type="GO" id="GO:0003677">
    <property type="term" value="F:DNA binding"/>
    <property type="evidence" value="ECO:0007669"/>
    <property type="project" value="InterPro"/>
</dbReference>
<dbReference type="Proteomes" id="UP000823629">
    <property type="component" value="Unassembled WGS sequence"/>
</dbReference>
<dbReference type="EMBL" id="JADING010000030">
    <property type="protein sequence ID" value="MBO8414067.1"/>
    <property type="molecule type" value="Genomic_DNA"/>
</dbReference>
<reference evidence="2" key="2">
    <citation type="journal article" date="2021" name="PeerJ">
        <title>Extensive microbial diversity within the chicken gut microbiome revealed by metagenomics and culture.</title>
        <authorList>
            <person name="Gilroy R."/>
            <person name="Ravi A."/>
            <person name="Getino M."/>
            <person name="Pursley I."/>
            <person name="Horton D.L."/>
            <person name="Alikhan N.F."/>
            <person name="Baker D."/>
            <person name="Gharbi K."/>
            <person name="Hall N."/>
            <person name="Watson M."/>
            <person name="Adriaenssens E.M."/>
            <person name="Foster-Nyarko E."/>
            <person name="Jarju S."/>
            <person name="Secka A."/>
            <person name="Antonio M."/>
            <person name="Oren A."/>
            <person name="Chaudhuri R.R."/>
            <person name="La Ragione R."/>
            <person name="Hildebrand F."/>
            <person name="Pallen M.J."/>
        </authorList>
    </citation>
    <scope>NUCLEOTIDE SEQUENCE</scope>
    <source>
        <strain evidence="2">1748</strain>
    </source>
</reference>